<dbReference type="OrthoDB" id="1729721at2"/>
<organism evidence="2 3">
    <name type="scientific">Thermosediminibacter oceani (strain ATCC BAA-1034 / DSM 16646 / JW/IW-1228P)</name>
    <dbReference type="NCBI Taxonomy" id="555079"/>
    <lineage>
        <taxon>Bacteria</taxon>
        <taxon>Bacillati</taxon>
        <taxon>Bacillota</taxon>
        <taxon>Clostridia</taxon>
        <taxon>Thermosediminibacterales</taxon>
        <taxon>Thermosediminibacteraceae</taxon>
        <taxon>Thermosediminibacter</taxon>
    </lineage>
</organism>
<dbReference type="Proteomes" id="UP000000272">
    <property type="component" value="Chromosome"/>
</dbReference>
<name>D9S2I9_THEOJ</name>
<sequence>MDVIQEIPEAFSENNRQLETFINQMKDNFTNYTNTLKDIQDNLRQIKSDVENSLKELELELSQNQGLLAKWLAGSNTKLQQEQVSQRRIAILEKLNNLENAVEQLISTLTSETETFTSSSQQLTLVFKDLENRLKNGMNNMNNQHAVVSQPDLNPLLSVQQTIQQALDTLNTAQANIAQNRIFSHISSSIDNLLQ</sequence>
<accession>D9S2I9</accession>
<keyword evidence="3" id="KW-1185">Reference proteome</keyword>
<dbReference type="HOGENOM" id="CLU_1401856_0_0_9"/>
<evidence type="ECO:0000256" key="1">
    <source>
        <dbReference type="SAM" id="Coils"/>
    </source>
</evidence>
<protein>
    <submittedName>
        <fullName evidence="2">Uncharacterized protein</fullName>
    </submittedName>
</protein>
<dbReference type="eggNOG" id="ENOG5034BZC">
    <property type="taxonomic scope" value="Bacteria"/>
</dbReference>
<dbReference type="EMBL" id="CP002131">
    <property type="protein sequence ID" value="ADL07616.1"/>
    <property type="molecule type" value="Genomic_DNA"/>
</dbReference>
<evidence type="ECO:0000313" key="3">
    <source>
        <dbReference type="Proteomes" id="UP000000272"/>
    </source>
</evidence>
<keyword evidence="1" id="KW-0175">Coiled coil</keyword>
<dbReference type="STRING" id="555079.Toce_0854"/>
<dbReference type="KEGG" id="toc:Toce_0854"/>
<reference evidence="2 3" key="1">
    <citation type="journal article" date="2010" name="Stand. Genomic Sci.">
        <title>Complete genome sequence of Thermosediminibacter oceani type strain (JW/IW-1228P).</title>
        <authorList>
            <person name="Pitluck S."/>
            <person name="Yasawong M."/>
            <person name="Munk C."/>
            <person name="Nolan M."/>
            <person name="Lapidus A."/>
            <person name="Lucas S."/>
            <person name="Glavina Del Rio T."/>
            <person name="Tice H."/>
            <person name="Cheng J.F."/>
            <person name="Bruce D."/>
            <person name="Detter C."/>
            <person name="Tapia R."/>
            <person name="Han C."/>
            <person name="Goodwin L."/>
            <person name="Liolios K."/>
            <person name="Ivanova N."/>
            <person name="Mavromatis K."/>
            <person name="Mikhailova N."/>
            <person name="Pati A."/>
            <person name="Chen A."/>
            <person name="Palaniappan K."/>
            <person name="Land M."/>
            <person name="Hauser L."/>
            <person name="Chang Y.J."/>
            <person name="Jeffries C.D."/>
            <person name="Rohde M."/>
            <person name="Spring S."/>
            <person name="Sikorski J."/>
            <person name="Goker M."/>
            <person name="Woyke T."/>
            <person name="Bristow J."/>
            <person name="Eisen J.A."/>
            <person name="Markowitz V."/>
            <person name="Hugenholtz P."/>
            <person name="Kyrpides N.C."/>
            <person name="Klenk H.P."/>
        </authorList>
    </citation>
    <scope>NUCLEOTIDE SEQUENCE [LARGE SCALE GENOMIC DNA]</scope>
    <source>
        <strain evidence="3">ATCC BAA-1034 / DSM 16646 / JW/IW-1228P</strain>
    </source>
</reference>
<proteinExistence type="predicted"/>
<dbReference type="RefSeq" id="WP_013275659.1">
    <property type="nucleotide sequence ID" value="NC_014377.1"/>
</dbReference>
<dbReference type="AlphaFoldDB" id="D9S2I9"/>
<evidence type="ECO:0000313" key="2">
    <source>
        <dbReference type="EMBL" id="ADL07616.1"/>
    </source>
</evidence>
<feature type="coiled-coil region" evidence="1">
    <location>
        <begin position="22"/>
        <end position="115"/>
    </location>
</feature>
<gene>
    <name evidence="2" type="ordered locus">Toce_0854</name>
</gene>